<dbReference type="AlphaFoldDB" id="A0AAW0J1N6"/>
<dbReference type="EMBL" id="PKMF04000745">
    <property type="protein sequence ID" value="KAK7820266.1"/>
    <property type="molecule type" value="Genomic_DNA"/>
</dbReference>
<proteinExistence type="predicted"/>
<comment type="caution">
    <text evidence="1">The sequence shown here is derived from an EMBL/GenBank/DDBJ whole genome shotgun (WGS) entry which is preliminary data.</text>
</comment>
<evidence type="ECO:0000313" key="1">
    <source>
        <dbReference type="EMBL" id="KAK7820266.1"/>
    </source>
</evidence>
<keyword evidence="2" id="KW-1185">Reference proteome</keyword>
<reference evidence="1 2" key="1">
    <citation type="journal article" date="2018" name="Sci. Data">
        <title>The draft genome sequence of cork oak.</title>
        <authorList>
            <person name="Ramos A.M."/>
            <person name="Usie A."/>
            <person name="Barbosa P."/>
            <person name="Barros P.M."/>
            <person name="Capote T."/>
            <person name="Chaves I."/>
            <person name="Simoes F."/>
            <person name="Abreu I."/>
            <person name="Carrasquinho I."/>
            <person name="Faro C."/>
            <person name="Guimaraes J.B."/>
            <person name="Mendonca D."/>
            <person name="Nobrega F."/>
            <person name="Rodrigues L."/>
            <person name="Saibo N.J.M."/>
            <person name="Varela M.C."/>
            <person name="Egas C."/>
            <person name="Matos J."/>
            <person name="Miguel C.M."/>
            <person name="Oliveira M.M."/>
            <person name="Ricardo C.P."/>
            <person name="Goncalves S."/>
        </authorList>
    </citation>
    <scope>NUCLEOTIDE SEQUENCE [LARGE SCALE GENOMIC DNA]</scope>
    <source>
        <strain evidence="2">cv. HL8</strain>
    </source>
</reference>
<sequence length="298" mass="32806">MHVGLHLPHRLIALTHAGLHLPHARWPPSPSSPSLPSRLTPHASISLIALTPHASISLKRHASAAASTCRPSHAGLPTRLDLFILTIHVRTPASLDEVVHLLIADHSIVLSFSDADLTPKGLNHNRPLMIVVSYASRRIPSVIVDNGSALNTIEISNPTKDYLPLPFNLYILRHCLESYTYLMLEVVMHWLLRLVPPTTLEVLAQKSSVTTVGISLLAHISQCSSSSSILSLHFPDFVTDESEFMDGAFATNDYQCEVDDMTLGPLVSKKEKITLDLMMIYSGKLEAYDSSYYSVHEA</sequence>
<protein>
    <submittedName>
        <fullName evidence="1">Uncharacterized protein</fullName>
    </submittedName>
</protein>
<gene>
    <name evidence="1" type="ORF">CFP56_039001</name>
</gene>
<name>A0AAW0J1N6_QUESU</name>
<dbReference type="Proteomes" id="UP000237347">
    <property type="component" value="Unassembled WGS sequence"/>
</dbReference>
<evidence type="ECO:0000313" key="2">
    <source>
        <dbReference type="Proteomes" id="UP000237347"/>
    </source>
</evidence>
<accession>A0AAW0J1N6</accession>
<organism evidence="1 2">
    <name type="scientific">Quercus suber</name>
    <name type="common">Cork oak</name>
    <dbReference type="NCBI Taxonomy" id="58331"/>
    <lineage>
        <taxon>Eukaryota</taxon>
        <taxon>Viridiplantae</taxon>
        <taxon>Streptophyta</taxon>
        <taxon>Embryophyta</taxon>
        <taxon>Tracheophyta</taxon>
        <taxon>Spermatophyta</taxon>
        <taxon>Magnoliopsida</taxon>
        <taxon>eudicotyledons</taxon>
        <taxon>Gunneridae</taxon>
        <taxon>Pentapetalae</taxon>
        <taxon>rosids</taxon>
        <taxon>fabids</taxon>
        <taxon>Fagales</taxon>
        <taxon>Fagaceae</taxon>
        <taxon>Quercus</taxon>
    </lineage>
</organism>